<dbReference type="OrthoDB" id="424231at2"/>
<name>K9YUT8_DACS8</name>
<feature type="compositionally biased region" description="Polar residues" evidence="1">
    <location>
        <begin position="138"/>
        <end position="147"/>
    </location>
</feature>
<feature type="region of interest" description="Disordered" evidence="1">
    <location>
        <begin position="1"/>
        <end position="37"/>
    </location>
</feature>
<feature type="region of interest" description="Disordered" evidence="1">
    <location>
        <begin position="138"/>
        <end position="163"/>
    </location>
</feature>
<dbReference type="RefSeq" id="WP_015229658.1">
    <property type="nucleotide sequence ID" value="NC_019780.1"/>
</dbReference>
<proteinExistence type="predicted"/>
<sequence>MFAVPESKKRDRVSSLKSSGSRVTSRPLPPQWRDRSQKNKKTTFPLFIRILLFLQRSSSLLTFGAIVGTLGMYGLTVYTQQLWNQEYQELESLQRHERTVTNINGALQDQIAESNNSSNQDLIPLTPDKNVYIKPTVHSFSPESETPQMRKIESPETDRPLAY</sequence>
<feature type="compositionally biased region" description="Basic and acidic residues" evidence="1">
    <location>
        <begin position="1"/>
        <end position="14"/>
    </location>
</feature>
<dbReference type="STRING" id="13035.Dacsa_2019"/>
<dbReference type="KEGG" id="dsl:Dacsa_2019"/>
<dbReference type="AlphaFoldDB" id="K9YUT8"/>
<organism evidence="2 3">
    <name type="scientific">Dactylococcopsis salina (strain PCC 8305)</name>
    <name type="common">Myxobactron salinum</name>
    <dbReference type="NCBI Taxonomy" id="13035"/>
    <lineage>
        <taxon>Bacteria</taxon>
        <taxon>Bacillati</taxon>
        <taxon>Cyanobacteriota</taxon>
        <taxon>Cyanophyceae</taxon>
        <taxon>Nodosilineales</taxon>
        <taxon>Cymatolegaceae</taxon>
        <taxon>Dactylococcopsis</taxon>
    </lineage>
</organism>
<dbReference type="HOGENOM" id="CLU_1641417_0_0_3"/>
<feature type="compositionally biased region" description="Polar residues" evidence="1">
    <location>
        <begin position="15"/>
        <end position="24"/>
    </location>
</feature>
<keyword evidence="3" id="KW-1185">Reference proteome</keyword>
<evidence type="ECO:0008006" key="4">
    <source>
        <dbReference type="Google" id="ProtNLM"/>
    </source>
</evidence>
<dbReference type="Proteomes" id="UP000010482">
    <property type="component" value="Chromosome"/>
</dbReference>
<evidence type="ECO:0000313" key="3">
    <source>
        <dbReference type="Proteomes" id="UP000010482"/>
    </source>
</evidence>
<evidence type="ECO:0000313" key="2">
    <source>
        <dbReference type="EMBL" id="AFZ50664.1"/>
    </source>
</evidence>
<feature type="compositionally biased region" description="Basic and acidic residues" evidence="1">
    <location>
        <begin position="148"/>
        <end position="163"/>
    </location>
</feature>
<dbReference type="EMBL" id="CP003944">
    <property type="protein sequence ID" value="AFZ50664.1"/>
    <property type="molecule type" value="Genomic_DNA"/>
</dbReference>
<gene>
    <name evidence="2" type="ORF">Dacsa_2019</name>
</gene>
<evidence type="ECO:0000256" key="1">
    <source>
        <dbReference type="SAM" id="MobiDB-lite"/>
    </source>
</evidence>
<accession>K9YUT8</accession>
<reference evidence="2" key="1">
    <citation type="submission" date="2012-04" db="EMBL/GenBank/DDBJ databases">
        <title>Finished genome of Dactylococcopsis salina PCC 8305.</title>
        <authorList>
            <consortium name="US DOE Joint Genome Institute"/>
            <person name="Gugger M."/>
            <person name="Coursin T."/>
            <person name="Rippka R."/>
            <person name="Tandeau De Marsac N."/>
            <person name="Huntemann M."/>
            <person name="Wei C.-L."/>
            <person name="Han J."/>
            <person name="Detter J.C."/>
            <person name="Han C."/>
            <person name="Tapia R."/>
            <person name="Daligault H."/>
            <person name="Chen A."/>
            <person name="Krypides N."/>
            <person name="Mavromatis K."/>
            <person name="Markowitz V."/>
            <person name="Szeto E."/>
            <person name="Ivanova N."/>
            <person name="Ovchinnikova G."/>
            <person name="Pagani I."/>
            <person name="Pati A."/>
            <person name="Goodwin L."/>
            <person name="Peters L."/>
            <person name="Pitluck S."/>
            <person name="Woyke T."/>
            <person name="Kerfeld C."/>
        </authorList>
    </citation>
    <scope>NUCLEOTIDE SEQUENCE [LARGE SCALE GENOMIC DNA]</scope>
    <source>
        <strain evidence="2">PCC 8305</strain>
    </source>
</reference>
<protein>
    <recommendedName>
        <fullName evidence="4">Cell division protein FtsL</fullName>
    </recommendedName>
</protein>